<protein>
    <submittedName>
        <fullName evidence="2">Response regulator receiver modulated diguanylate cyclase/phosphodiesterase</fullName>
    </submittedName>
</protein>
<dbReference type="Gene3D" id="3.20.20.450">
    <property type="entry name" value="EAL domain"/>
    <property type="match status" value="1"/>
</dbReference>
<organism evidence="2 3">
    <name type="scientific">Alkalilimnicola ehrlichii (strain ATCC BAA-1101 / DSM 17681 / MLHE-1)</name>
    <dbReference type="NCBI Taxonomy" id="187272"/>
    <lineage>
        <taxon>Bacteria</taxon>
        <taxon>Pseudomonadati</taxon>
        <taxon>Pseudomonadota</taxon>
        <taxon>Gammaproteobacteria</taxon>
        <taxon>Chromatiales</taxon>
        <taxon>Ectothiorhodospiraceae</taxon>
        <taxon>Alkalilimnicola</taxon>
    </lineage>
</organism>
<dbReference type="PANTHER" id="PTHR33121:SF70">
    <property type="entry name" value="SIGNALING PROTEIN YKOW"/>
    <property type="match status" value="1"/>
</dbReference>
<dbReference type="Pfam" id="PF00563">
    <property type="entry name" value="EAL"/>
    <property type="match status" value="1"/>
</dbReference>
<dbReference type="Proteomes" id="UP000001962">
    <property type="component" value="Chromosome"/>
</dbReference>
<dbReference type="RefSeq" id="WP_011628379.1">
    <property type="nucleotide sequence ID" value="NC_008340.1"/>
</dbReference>
<dbReference type="PROSITE" id="PS50883">
    <property type="entry name" value="EAL"/>
    <property type="match status" value="1"/>
</dbReference>
<dbReference type="SUPFAM" id="SSF55073">
    <property type="entry name" value="Nucleotide cyclase"/>
    <property type="match status" value="1"/>
</dbReference>
<keyword evidence="3" id="KW-1185">Reference proteome</keyword>
<dbReference type="KEGG" id="aeh:Mlg_0630"/>
<accession>Q0AB03</accession>
<dbReference type="SMART" id="SM00052">
    <property type="entry name" value="EAL"/>
    <property type="match status" value="1"/>
</dbReference>
<dbReference type="GO" id="GO:0071111">
    <property type="term" value="F:cyclic-guanylate-specific phosphodiesterase activity"/>
    <property type="evidence" value="ECO:0007669"/>
    <property type="project" value="InterPro"/>
</dbReference>
<dbReference type="EMBL" id="CP000453">
    <property type="protein sequence ID" value="ABI55984.1"/>
    <property type="molecule type" value="Genomic_DNA"/>
</dbReference>
<dbReference type="InterPro" id="IPR029787">
    <property type="entry name" value="Nucleotide_cyclase"/>
</dbReference>
<gene>
    <name evidence="2" type="ordered locus">Mlg_0630</name>
</gene>
<dbReference type="InterPro" id="IPR043128">
    <property type="entry name" value="Rev_trsase/Diguanyl_cyclase"/>
</dbReference>
<evidence type="ECO:0000313" key="2">
    <source>
        <dbReference type="EMBL" id="ABI55984.1"/>
    </source>
</evidence>
<dbReference type="eggNOG" id="COG3706">
    <property type="taxonomic scope" value="Bacteria"/>
</dbReference>
<dbReference type="SMART" id="SM00267">
    <property type="entry name" value="GGDEF"/>
    <property type="match status" value="1"/>
</dbReference>
<dbReference type="HOGENOM" id="CLU_000445_70_50_6"/>
<dbReference type="AlphaFoldDB" id="Q0AB03"/>
<evidence type="ECO:0000313" key="3">
    <source>
        <dbReference type="Proteomes" id="UP000001962"/>
    </source>
</evidence>
<dbReference type="eggNOG" id="COG2200">
    <property type="taxonomic scope" value="Bacteria"/>
</dbReference>
<dbReference type="Pfam" id="PF00990">
    <property type="entry name" value="GGDEF"/>
    <property type="match status" value="1"/>
</dbReference>
<dbReference type="InterPro" id="IPR035919">
    <property type="entry name" value="EAL_sf"/>
</dbReference>
<dbReference type="PANTHER" id="PTHR33121">
    <property type="entry name" value="CYCLIC DI-GMP PHOSPHODIESTERASE PDEF"/>
    <property type="match status" value="1"/>
</dbReference>
<evidence type="ECO:0000259" key="1">
    <source>
        <dbReference type="PROSITE" id="PS50883"/>
    </source>
</evidence>
<sequence length="585" mass="63829">MAAESDSGSSGPRGPALAAWRPVASAGSADTDQAGRILLLMEGRGNRQQLANLLSARYRVVQVEDGHLPAEGFDLAIADGPALLRWQDALYEAKHAQQPVFLPVMLVLPRADLRSRAGRLRSIVDEFVVSPIDRAELLERLEMLLRARHQALAQRDQFVRIVNYDRATRLPNRNLFHEQVRTAIEAAKAKGESVHVVAVHTPFTRVLETFGQRGLDHAAAACAERFCHLAGDDVGLARLGTEHWGAMLFDDASPMDRVLPLCTRLSKVERHPIEVAGEPIRPQVRIGVASYPDDGSDAETVISAANIAATQANEGEPAFFSPSWREAVLDHLRTEAALHDALEQGQFELWLQPKLRLADNRVAGAEALIRWRLPSGELVPPGQFIPVAESSGLIRRITPWILATACRTVAGLRADGARDFVLAVNVTPADVSASDFAARLQALCAEHDLPPQAIELELTETMLCETGADTIGRLRALREVGFGIAIDDFGTGYSSLGYLHQLPVDTLKIDKQFIDGVPGEAGSDTVTRAIIHLAREFALETVAEGIENEDQLAYLRAAGVVLGQGYYIARPMPANDFAQWLAEWK</sequence>
<reference evidence="3" key="1">
    <citation type="submission" date="2006-08" db="EMBL/GenBank/DDBJ databases">
        <title>Complete sequence of Alkalilimnicola ehrilichei MLHE-1.</title>
        <authorList>
            <person name="Copeland A."/>
            <person name="Lucas S."/>
            <person name="Lapidus A."/>
            <person name="Barry K."/>
            <person name="Detter J.C."/>
            <person name="Glavina del Rio T."/>
            <person name="Hammon N."/>
            <person name="Israni S."/>
            <person name="Dalin E."/>
            <person name="Tice H."/>
            <person name="Pitluck S."/>
            <person name="Sims D."/>
            <person name="Brettin T."/>
            <person name="Bruce D."/>
            <person name="Han C."/>
            <person name="Tapia R."/>
            <person name="Gilna P."/>
            <person name="Schmutz J."/>
            <person name="Larimer F."/>
            <person name="Land M."/>
            <person name="Hauser L."/>
            <person name="Kyrpides N."/>
            <person name="Mikhailova N."/>
            <person name="Oremland R.S."/>
            <person name="Hoeft S.E."/>
            <person name="Switzer-Blum J."/>
            <person name="Kulp T."/>
            <person name="King G."/>
            <person name="Tabita R."/>
            <person name="Witte B."/>
            <person name="Santini J.M."/>
            <person name="Basu P."/>
            <person name="Hollibaugh J.T."/>
            <person name="Xie G."/>
            <person name="Stolz J.F."/>
            <person name="Richardson P."/>
        </authorList>
    </citation>
    <scope>NUCLEOTIDE SEQUENCE [LARGE SCALE GENOMIC DNA]</scope>
    <source>
        <strain evidence="3">ATCC BAA-1101 / DSM 17681 / MLHE-1</strain>
    </source>
</reference>
<dbReference type="InterPro" id="IPR000160">
    <property type="entry name" value="GGDEF_dom"/>
</dbReference>
<dbReference type="InterPro" id="IPR050706">
    <property type="entry name" value="Cyclic-di-GMP_PDE-like"/>
</dbReference>
<feature type="domain" description="EAL" evidence="1">
    <location>
        <begin position="331"/>
        <end position="585"/>
    </location>
</feature>
<dbReference type="CDD" id="cd01948">
    <property type="entry name" value="EAL"/>
    <property type="match status" value="1"/>
</dbReference>
<name>Q0AB03_ALKEH</name>
<proteinExistence type="predicted"/>
<dbReference type="InterPro" id="IPR001633">
    <property type="entry name" value="EAL_dom"/>
</dbReference>
<dbReference type="Gene3D" id="3.30.70.270">
    <property type="match status" value="1"/>
</dbReference>
<dbReference type="SUPFAM" id="SSF141868">
    <property type="entry name" value="EAL domain-like"/>
    <property type="match status" value="1"/>
</dbReference>